<dbReference type="Proteomes" id="UP000182444">
    <property type="component" value="Chromosome 1C"/>
</dbReference>
<dbReference type="PIRSF" id="PIRSF000337">
    <property type="entry name" value="NTA_MOA"/>
    <property type="match status" value="1"/>
</dbReference>
<dbReference type="InterPro" id="IPR051260">
    <property type="entry name" value="Diverse_substr_monoxygenases"/>
</dbReference>
<organism evidence="7 9">
    <name type="scientific">Yarrowia lipolytica</name>
    <name type="common">Candida lipolytica</name>
    <dbReference type="NCBI Taxonomy" id="4952"/>
    <lineage>
        <taxon>Eukaryota</taxon>
        <taxon>Fungi</taxon>
        <taxon>Dikarya</taxon>
        <taxon>Ascomycota</taxon>
        <taxon>Saccharomycotina</taxon>
        <taxon>Dipodascomycetes</taxon>
        <taxon>Dipodascales</taxon>
        <taxon>Dipodascales incertae sedis</taxon>
        <taxon>Yarrowia</taxon>
    </lineage>
</organism>
<evidence type="ECO:0000313" key="8">
    <source>
        <dbReference type="EMBL" id="RDW24063.1"/>
    </source>
</evidence>
<evidence type="ECO:0000313" key="7">
    <source>
        <dbReference type="EMBL" id="AOW02310.1"/>
    </source>
</evidence>
<dbReference type="InterPro" id="IPR016215">
    <property type="entry name" value="NTA_MOA"/>
</dbReference>
<reference evidence="7 9" key="1">
    <citation type="journal article" date="2016" name="PLoS ONE">
        <title>Sequence Assembly of Yarrowia lipolytica Strain W29/CLIB89 Shows Transposable Element Diversity.</title>
        <authorList>
            <person name="Magnan C."/>
            <person name="Yu J."/>
            <person name="Chang I."/>
            <person name="Jahn E."/>
            <person name="Kanomata Y."/>
            <person name="Wu J."/>
            <person name="Zeller M."/>
            <person name="Oakes M."/>
            <person name="Baldi P."/>
            <person name="Sandmeyer S."/>
        </authorList>
    </citation>
    <scope>NUCLEOTIDE SEQUENCE [LARGE SCALE GENOMIC DNA]</scope>
    <source>
        <strain evidence="7">CLIB89</strain>
        <strain evidence="9">CLIB89(W29)</strain>
    </source>
</reference>
<dbReference type="RefSeq" id="XP_501422.1">
    <property type="nucleotide sequence ID" value="XM_501422.1"/>
</dbReference>
<evidence type="ECO:0000256" key="1">
    <source>
        <dbReference type="ARBA" id="ARBA00022630"/>
    </source>
</evidence>
<evidence type="ECO:0000313" key="9">
    <source>
        <dbReference type="Proteomes" id="UP000182444"/>
    </source>
</evidence>
<protein>
    <submittedName>
        <fullName evidence="8">Luciferase-like domain-containing protein</fullName>
    </submittedName>
</protein>
<dbReference type="OMA" id="HEAAWRT"/>
<dbReference type="PANTHER" id="PTHR30011:SF16">
    <property type="entry name" value="C2H2 FINGER DOMAIN TRANSCRIPTION FACTOR (EUROFUNG)-RELATED"/>
    <property type="match status" value="1"/>
</dbReference>
<dbReference type="Proteomes" id="UP000256601">
    <property type="component" value="Unassembled WGS sequence"/>
</dbReference>
<dbReference type="KEGG" id="yli:2909679"/>
<dbReference type="InterPro" id="IPR036661">
    <property type="entry name" value="Luciferase-like_sf"/>
</dbReference>
<dbReference type="eggNOG" id="ENOG502QSR6">
    <property type="taxonomic scope" value="Eukaryota"/>
</dbReference>
<name>A0A1H6PJP5_YARLL</name>
<dbReference type="Gene3D" id="3.20.20.30">
    <property type="entry name" value="Luciferase-like domain"/>
    <property type="match status" value="1"/>
</dbReference>
<dbReference type="GeneID" id="2909679"/>
<dbReference type="VEuPathDB" id="FungiDB:YALI0_C04026g"/>
<keyword evidence="3" id="KW-0560">Oxidoreductase</keyword>
<sequence>MPSTDGVKKNNGFDYSTYKGYDENGELPAKRVKGNKKIILNAFVMFTPNHLNFGLWRHPEHSDYARNFAKMKPWQDLAKKLEAAKFHAVFVADHLGIYDIYKGGKDFEALEKKVQFPCHDPLFLVPTMASVTEHLNFGITVSTTYTPPFTLARQFSTLDHLTDGRVGWNIVTSNSDSAAHNFNLENQVAHDDRYKLADEYMDVVYKLWESSWGEGAVKKGLKTDTFDTSKINYIDHEGEHFKVKGPAVTLPSLQRTPVLFQAGMSSAGRSFAAKHAETVFVSAPSPQLVRQTVDALRAAAGDRQIFVVCTLLVIVKETQEEAERYYKELNAAGDKEGALVFCSQMFGADLTAFPPDLDLREGDNPQVARGVDLWASQTDTKDELWNVERVANEYTLSGRGGLALGDAESAADVIEDWVEIGDVDGFNLSHAAFPGTYDDIIKYLIPELQARGRFHKDYPEGEDTFRELLYDTPGDPYLRPNHYGHSFKA</sequence>
<dbReference type="EMBL" id="KZ859051">
    <property type="protein sequence ID" value="RDW24063.1"/>
    <property type="molecule type" value="Genomic_DNA"/>
</dbReference>
<comment type="similarity">
    <text evidence="5">Belongs to the NtaA/SnaA/DszA monooxygenase family.</text>
</comment>
<dbReference type="NCBIfam" id="TIGR03860">
    <property type="entry name" value="FMN_nitrolo"/>
    <property type="match status" value="1"/>
</dbReference>
<dbReference type="EMBL" id="CP017555">
    <property type="protein sequence ID" value="AOW02310.1"/>
    <property type="molecule type" value="Genomic_DNA"/>
</dbReference>
<keyword evidence="4" id="KW-0503">Monooxygenase</keyword>
<dbReference type="GO" id="GO:0016705">
    <property type="term" value="F:oxidoreductase activity, acting on paired donors, with incorporation or reduction of molecular oxygen"/>
    <property type="evidence" value="ECO:0007669"/>
    <property type="project" value="InterPro"/>
</dbReference>
<evidence type="ECO:0000256" key="5">
    <source>
        <dbReference type="ARBA" id="ARBA00033748"/>
    </source>
</evidence>
<dbReference type="VEuPathDB" id="FungiDB:YALI1_C05296g"/>
<dbReference type="OrthoDB" id="4074748at2759"/>
<dbReference type="Pfam" id="PF00296">
    <property type="entry name" value="Bac_luciferase"/>
    <property type="match status" value="1"/>
</dbReference>
<feature type="domain" description="Luciferase-like" evidence="6">
    <location>
        <begin position="57"/>
        <end position="421"/>
    </location>
</feature>
<dbReference type="SUPFAM" id="SSF51679">
    <property type="entry name" value="Bacterial luciferase-like"/>
    <property type="match status" value="1"/>
</dbReference>
<dbReference type="PANTHER" id="PTHR30011">
    <property type="entry name" value="ALKANESULFONATE MONOOXYGENASE-RELATED"/>
    <property type="match status" value="1"/>
</dbReference>
<proteinExistence type="inferred from homology"/>
<evidence type="ECO:0000259" key="6">
    <source>
        <dbReference type="Pfam" id="PF00296"/>
    </source>
</evidence>
<accession>A0A1H6PJP5</accession>
<keyword evidence="1" id="KW-0285">Flavoprotein</keyword>
<evidence type="ECO:0000256" key="4">
    <source>
        <dbReference type="ARBA" id="ARBA00023033"/>
    </source>
</evidence>
<gene>
    <name evidence="8" type="ORF">B0I71DRAFT_142350</name>
    <name evidence="7" type="ORF">YALI1_C05296g</name>
</gene>
<dbReference type="GO" id="GO:0004497">
    <property type="term" value="F:monooxygenase activity"/>
    <property type="evidence" value="ECO:0007669"/>
    <property type="project" value="UniProtKB-KW"/>
</dbReference>
<dbReference type="AlphaFoldDB" id="A0A1H6PJP5"/>
<keyword evidence="2" id="KW-0288">FMN</keyword>
<dbReference type="InterPro" id="IPR011251">
    <property type="entry name" value="Luciferase-like_dom"/>
</dbReference>
<reference evidence="8 10" key="2">
    <citation type="submission" date="2018-07" db="EMBL/GenBank/DDBJ databases">
        <title>Draft Genome Assemblies for Five Robust Yarrowia lipolytica Strains Exhibiting High Lipid Production and Pentose Sugar Utilization and Sugar Alcohol Secretion from Undetoxified Lignocellulosic Biomass Hydrolysates.</title>
        <authorList>
            <consortium name="DOE Joint Genome Institute"/>
            <person name="Walker C."/>
            <person name="Ryu S."/>
            <person name="Na H."/>
            <person name="Zane M."/>
            <person name="LaButti K."/>
            <person name="Lipzen A."/>
            <person name="Haridas S."/>
            <person name="Barry K."/>
            <person name="Grigoriev I.V."/>
            <person name="Quarterman J."/>
            <person name="Slininger P."/>
            <person name="Dien B."/>
            <person name="Trinh C.T."/>
        </authorList>
    </citation>
    <scope>NUCLEOTIDE SEQUENCE [LARGE SCALE GENOMIC DNA]</scope>
    <source>
        <strain evidence="8 10">YB392</strain>
    </source>
</reference>
<evidence type="ECO:0000256" key="3">
    <source>
        <dbReference type="ARBA" id="ARBA00023002"/>
    </source>
</evidence>
<evidence type="ECO:0000256" key="2">
    <source>
        <dbReference type="ARBA" id="ARBA00022643"/>
    </source>
</evidence>
<evidence type="ECO:0000313" key="10">
    <source>
        <dbReference type="Proteomes" id="UP000256601"/>
    </source>
</evidence>